<keyword evidence="1" id="KW-0472">Membrane</keyword>
<protein>
    <submittedName>
        <fullName evidence="2">Uncharacterized protein</fullName>
    </submittedName>
</protein>
<keyword evidence="3" id="KW-1185">Reference proteome</keyword>
<evidence type="ECO:0000313" key="3">
    <source>
        <dbReference type="Proteomes" id="UP001163046"/>
    </source>
</evidence>
<name>A0A9X0CPG1_9CNID</name>
<dbReference type="EMBL" id="MU827013">
    <property type="protein sequence ID" value="KAJ7369388.1"/>
    <property type="molecule type" value="Genomic_DNA"/>
</dbReference>
<dbReference type="OrthoDB" id="5962118at2759"/>
<feature type="transmembrane region" description="Helical" evidence="1">
    <location>
        <begin position="53"/>
        <end position="76"/>
    </location>
</feature>
<dbReference type="AlphaFoldDB" id="A0A9X0CPG1"/>
<keyword evidence="1" id="KW-0812">Transmembrane</keyword>
<dbReference type="Proteomes" id="UP001163046">
    <property type="component" value="Unassembled WGS sequence"/>
</dbReference>
<gene>
    <name evidence="2" type="ORF">OS493_039411</name>
</gene>
<evidence type="ECO:0000313" key="2">
    <source>
        <dbReference type="EMBL" id="KAJ7369388.1"/>
    </source>
</evidence>
<comment type="caution">
    <text evidence="2">The sequence shown here is derived from an EMBL/GenBank/DDBJ whole genome shotgun (WGS) entry which is preliminary data.</text>
</comment>
<proteinExistence type="predicted"/>
<keyword evidence="1" id="KW-1133">Transmembrane helix</keyword>
<evidence type="ECO:0000256" key="1">
    <source>
        <dbReference type="SAM" id="Phobius"/>
    </source>
</evidence>
<accession>A0A9X0CPG1</accession>
<sequence>MFIKKWDYCLSEESKNAIANIQKHIRYGCCSGIPPGTGTQKNERLHKQLKRSLLGGASSIAPELAIAVLTVVLYVWNCKMNQNAKKHKSNARVIPVVPIEFHKNDRAANSQSNKFKSTNMCPIKFL</sequence>
<organism evidence="2 3">
    <name type="scientific">Desmophyllum pertusum</name>
    <dbReference type="NCBI Taxonomy" id="174260"/>
    <lineage>
        <taxon>Eukaryota</taxon>
        <taxon>Metazoa</taxon>
        <taxon>Cnidaria</taxon>
        <taxon>Anthozoa</taxon>
        <taxon>Hexacorallia</taxon>
        <taxon>Scleractinia</taxon>
        <taxon>Caryophylliina</taxon>
        <taxon>Caryophylliidae</taxon>
        <taxon>Desmophyllum</taxon>
    </lineage>
</organism>
<reference evidence="2" key="1">
    <citation type="submission" date="2023-01" db="EMBL/GenBank/DDBJ databases">
        <title>Genome assembly of the deep-sea coral Lophelia pertusa.</title>
        <authorList>
            <person name="Herrera S."/>
            <person name="Cordes E."/>
        </authorList>
    </citation>
    <scope>NUCLEOTIDE SEQUENCE</scope>
    <source>
        <strain evidence="2">USNM1676648</strain>
        <tissue evidence="2">Polyp</tissue>
    </source>
</reference>